<protein>
    <submittedName>
        <fullName evidence="1">Uncharacterized protein</fullName>
    </submittedName>
</protein>
<evidence type="ECO:0000313" key="2">
    <source>
        <dbReference type="Proteomes" id="UP000807353"/>
    </source>
</evidence>
<sequence>MWISPMPLKDDTQHTGTFQYHGRSQHSNLVWVCCHRTASLLKNVGLIGEGTCTIHRQQCLATMQGFPASRNRDPLQGSPEVELFCII</sequence>
<reference evidence="1" key="1">
    <citation type="submission" date="2020-11" db="EMBL/GenBank/DDBJ databases">
        <authorList>
            <consortium name="DOE Joint Genome Institute"/>
            <person name="Ahrendt S."/>
            <person name="Riley R."/>
            <person name="Andreopoulos W."/>
            <person name="Labutti K."/>
            <person name="Pangilinan J."/>
            <person name="Ruiz-Duenas F.J."/>
            <person name="Barrasa J.M."/>
            <person name="Sanchez-Garcia M."/>
            <person name="Camarero S."/>
            <person name="Miyauchi S."/>
            <person name="Serrano A."/>
            <person name="Linde D."/>
            <person name="Babiker R."/>
            <person name="Drula E."/>
            <person name="Ayuso-Fernandez I."/>
            <person name="Pacheco R."/>
            <person name="Padilla G."/>
            <person name="Ferreira P."/>
            <person name="Barriuso J."/>
            <person name="Kellner H."/>
            <person name="Castanera R."/>
            <person name="Alfaro M."/>
            <person name="Ramirez L."/>
            <person name="Pisabarro A.G."/>
            <person name="Kuo A."/>
            <person name="Tritt A."/>
            <person name="Lipzen A."/>
            <person name="He G."/>
            <person name="Yan M."/>
            <person name="Ng V."/>
            <person name="Cullen D."/>
            <person name="Martin F."/>
            <person name="Rosso M.-N."/>
            <person name="Henrissat B."/>
            <person name="Hibbett D."/>
            <person name="Martinez A.T."/>
            <person name="Grigoriev I.V."/>
        </authorList>
    </citation>
    <scope>NUCLEOTIDE SEQUENCE</scope>
    <source>
        <strain evidence="1">CBS 247.69</strain>
    </source>
</reference>
<proteinExistence type="predicted"/>
<dbReference type="Proteomes" id="UP000807353">
    <property type="component" value="Unassembled WGS sequence"/>
</dbReference>
<comment type="caution">
    <text evidence="1">The sequence shown here is derived from an EMBL/GenBank/DDBJ whole genome shotgun (WGS) entry which is preliminary data.</text>
</comment>
<organism evidence="1 2">
    <name type="scientific">Collybia nuda</name>
    <dbReference type="NCBI Taxonomy" id="64659"/>
    <lineage>
        <taxon>Eukaryota</taxon>
        <taxon>Fungi</taxon>
        <taxon>Dikarya</taxon>
        <taxon>Basidiomycota</taxon>
        <taxon>Agaricomycotina</taxon>
        <taxon>Agaricomycetes</taxon>
        <taxon>Agaricomycetidae</taxon>
        <taxon>Agaricales</taxon>
        <taxon>Tricholomatineae</taxon>
        <taxon>Clitocybaceae</taxon>
        <taxon>Collybia</taxon>
    </lineage>
</organism>
<dbReference type="EMBL" id="MU150248">
    <property type="protein sequence ID" value="KAF9465352.1"/>
    <property type="molecule type" value="Genomic_DNA"/>
</dbReference>
<keyword evidence="2" id="KW-1185">Reference proteome</keyword>
<accession>A0A9P6CGQ9</accession>
<name>A0A9P6CGQ9_9AGAR</name>
<evidence type="ECO:0000313" key="1">
    <source>
        <dbReference type="EMBL" id="KAF9465352.1"/>
    </source>
</evidence>
<dbReference type="AlphaFoldDB" id="A0A9P6CGQ9"/>
<gene>
    <name evidence="1" type="ORF">BDZ94DRAFT_1254346</name>
</gene>